<sequence length="39" mass="4495">MTALDADRPREATALKRRLYLVKCVRNHEEQAINIARAT</sequence>
<organism evidence="1">
    <name type="scientific">hydrothermal vent metagenome</name>
    <dbReference type="NCBI Taxonomy" id="652676"/>
    <lineage>
        <taxon>unclassified sequences</taxon>
        <taxon>metagenomes</taxon>
        <taxon>ecological metagenomes</taxon>
    </lineage>
</organism>
<protein>
    <submittedName>
        <fullName evidence="1">Uncharacterized protein</fullName>
    </submittedName>
</protein>
<gene>
    <name evidence="1" type="ORF">MNBD_ACTINO02-1047</name>
</gene>
<proteinExistence type="predicted"/>
<dbReference type="EMBL" id="UOEK01000062">
    <property type="protein sequence ID" value="VAV94562.1"/>
    <property type="molecule type" value="Genomic_DNA"/>
</dbReference>
<dbReference type="AlphaFoldDB" id="A0A3B0RSQ6"/>
<evidence type="ECO:0000313" key="1">
    <source>
        <dbReference type="EMBL" id="VAV94562.1"/>
    </source>
</evidence>
<name>A0A3B0RSQ6_9ZZZZ</name>
<reference evidence="1" key="1">
    <citation type="submission" date="2018-06" db="EMBL/GenBank/DDBJ databases">
        <authorList>
            <person name="Zhirakovskaya E."/>
        </authorList>
    </citation>
    <scope>NUCLEOTIDE SEQUENCE</scope>
</reference>
<accession>A0A3B0RSQ6</accession>